<dbReference type="EMBL" id="GBRH01281551">
    <property type="protein sequence ID" value="JAD16344.1"/>
    <property type="molecule type" value="Transcribed_RNA"/>
</dbReference>
<dbReference type="AlphaFoldDB" id="A0A0A8XQY2"/>
<sequence>MIFLLKLLQLPVTWILTTVRAYFLLATLSMLGDKFYQHQVACWLYEKTLVDCSIGQLPNSTHFGKVSLFFPLLLWGLIKCTL</sequence>
<reference evidence="2" key="2">
    <citation type="journal article" date="2015" name="Data Brief">
        <title>Shoot transcriptome of the giant reed, Arundo donax.</title>
        <authorList>
            <person name="Barrero R.A."/>
            <person name="Guerrero F.D."/>
            <person name="Moolhuijzen P."/>
            <person name="Goolsby J.A."/>
            <person name="Tidwell J."/>
            <person name="Bellgard S.E."/>
            <person name="Bellgard M.I."/>
        </authorList>
    </citation>
    <scope>NUCLEOTIDE SEQUENCE</scope>
    <source>
        <tissue evidence="2">Shoot tissue taken approximately 20 cm above the soil surface</tissue>
    </source>
</reference>
<feature type="transmembrane region" description="Helical" evidence="1">
    <location>
        <begin position="12"/>
        <end position="31"/>
    </location>
</feature>
<name>A0A0A8XQY2_ARUDO</name>
<evidence type="ECO:0000313" key="2">
    <source>
        <dbReference type="EMBL" id="JAD16344.1"/>
    </source>
</evidence>
<organism evidence="2">
    <name type="scientific">Arundo donax</name>
    <name type="common">Giant reed</name>
    <name type="synonym">Donax arundinaceus</name>
    <dbReference type="NCBI Taxonomy" id="35708"/>
    <lineage>
        <taxon>Eukaryota</taxon>
        <taxon>Viridiplantae</taxon>
        <taxon>Streptophyta</taxon>
        <taxon>Embryophyta</taxon>
        <taxon>Tracheophyta</taxon>
        <taxon>Spermatophyta</taxon>
        <taxon>Magnoliopsida</taxon>
        <taxon>Liliopsida</taxon>
        <taxon>Poales</taxon>
        <taxon>Poaceae</taxon>
        <taxon>PACMAD clade</taxon>
        <taxon>Arundinoideae</taxon>
        <taxon>Arundineae</taxon>
        <taxon>Arundo</taxon>
    </lineage>
</organism>
<accession>A0A0A8XQY2</accession>
<proteinExistence type="predicted"/>
<keyword evidence="1" id="KW-0472">Membrane</keyword>
<keyword evidence="1" id="KW-0812">Transmembrane</keyword>
<evidence type="ECO:0000256" key="1">
    <source>
        <dbReference type="SAM" id="Phobius"/>
    </source>
</evidence>
<keyword evidence="1" id="KW-1133">Transmembrane helix</keyword>
<reference evidence="2" key="1">
    <citation type="submission" date="2014-09" db="EMBL/GenBank/DDBJ databases">
        <authorList>
            <person name="Magalhaes I.L.F."/>
            <person name="Oliveira U."/>
            <person name="Santos F.R."/>
            <person name="Vidigal T.H.D.A."/>
            <person name="Brescovit A.D."/>
            <person name="Santos A.J."/>
        </authorList>
    </citation>
    <scope>NUCLEOTIDE SEQUENCE</scope>
    <source>
        <tissue evidence="2">Shoot tissue taken approximately 20 cm above the soil surface</tissue>
    </source>
</reference>
<protein>
    <submittedName>
        <fullName evidence="2">Uncharacterized protein</fullName>
    </submittedName>
</protein>